<keyword evidence="5 6" id="KW-0804">Transcription</keyword>
<dbReference type="Gene3D" id="1.10.10.10">
    <property type="entry name" value="Winged helix-like DNA-binding domain superfamily/Winged helix DNA-binding domain"/>
    <property type="match status" value="1"/>
</dbReference>
<proteinExistence type="inferred from homology"/>
<feature type="domain" description="RNA polymerase sigma factor 70 region 4 type 2" evidence="8">
    <location>
        <begin position="123"/>
        <end position="175"/>
    </location>
</feature>
<evidence type="ECO:0000256" key="1">
    <source>
        <dbReference type="ARBA" id="ARBA00010641"/>
    </source>
</evidence>
<dbReference type="SUPFAM" id="SSF88946">
    <property type="entry name" value="Sigma2 domain of RNA polymerase sigma factors"/>
    <property type="match status" value="1"/>
</dbReference>
<evidence type="ECO:0000259" key="8">
    <source>
        <dbReference type="Pfam" id="PF08281"/>
    </source>
</evidence>
<reference evidence="9" key="1">
    <citation type="journal article" date="2015" name="Proc. Natl. Acad. Sci. U.S.A.">
        <title>Functional metagenomic discovery of bacterial effectors in the human microbiome and isolation of commendamide, a GPCR G2A/132 agonist.</title>
        <authorList>
            <person name="Cohen L.J."/>
            <person name="Kang H.S."/>
            <person name="Chu J."/>
            <person name="Huang Y.H."/>
            <person name="Gordon E.A."/>
            <person name="Reddy B.V."/>
            <person name="Ternei M.A."/>
            <person name="Craig J.W."/>
            <person name="Brady S.F."/>
        </authorList>
    </citation>
    <scope>NUCLEOTIDE SEQUENCE</scope>
</reference>
<dbReference type="InterPro" id="IPR036388">
    <property type="entry name" value="WH-like_DNA-bd_sf"/>
</dbReference>
<keyword evidence="2 6" id="KW-0805">Transcription regulation</keyword>
<dbReference type="AlphaFoldDB" id="A0A0M5IES2"/>
<evidence type="ECO:0000256" key="5">
    <source>
        <dbReference type="ARBA" id="ARBA00023163"/>
    </source>
</evidence>
<dbReference type="InterPro" id="IPR013324">
    <property type="entry name" value="RNA_pol_sigma_r3/r4-like"/>
</dbReference>
<evidence type="ECO:0000256" key="4">
    <source>
        <dbReference type="ARBA" id="ARBA00023125"/>
    </source>
</evidence>
<dbReference type="NCBIfam" id="TIGR02937">
    <property type="entry name" value="sigma70-ECF"/>
    <property type="match status" value="1"/>
</dbReference>
<dbReference type="InterPro" id="IPR014284">
    <property type="entry name" value="RNA_pol_sigma-70_dom"/>
</dbReference>
<dbReference type="InterPro" id="IPR013249">
    <property type="entry name" value="RNA_pol_sigma70_r4_t2"/>
</dbReference>
<dbReference type="PANTHER" id="PTHR43133">
    <property type="entry name" value="RNA POLYMERASE ECF-TYPE SIGMA FACTO"/>
    <property type="match status" value="1"/>
</dbReference>
<dbReference type="InterPro" id="IPR000838">
    <property type="entry name" value="RNA_pol_sigma70_ECF_CS"/>
</dbReference>
<feature type="domain" description="RNA polymerase sigma-70 region 2" evidence="7">
    <location>
        <begin position="24"/>
        <end position="90"/>
    </location>
</feature>
<evidence type="ECO:0000259" key="7">
    <source>
        <dbReference type="Pfam" id="PF04542"/>
    </source>
</evidence>
<dbReference type="Gene3D" id="1.10.1740.10">
    <property type="match status" value="1"/>
</dbReference>
<dbReference type="PROSITE" id="PS01063">
    <property type="entry name" value="SIGMA70_ECF"/>
    <property type="match status" value="1"/>
</dbReference>
<dbReference type="Pfam" id="PF04542">
    <property type="entry name" value="Sigma70_r2"/>
    <property type="match status" value="1"/>
</dbReference>
<dbReference type="CDD" id="cd06171">
    <property type="entry name" value="Sigma70_r4"/>
    <property type="match status" value="1"/>
</dbReference>
<evidence type="ECO:0000256" key="2">
    <source>
        <dbReference type="ARBA" id="ARBA00023015"/>
    </source>
</evidence>
<dbReference type="GO" id="GO:0016987">
    <property type="term" value="F:sigma factor activity"/>
    <property type="evidence" value="ECO:0007669"/>
    <property type="project" value="UniProtKB-KW"/>
</dbReference>
<dbReference type="SUPFAM" id="SSF88659">
    <property type="entry name" value="Sigma3 and sigma4 domains of RNA polymerase sigma factors"/>
    <property type="match status" value="1"/>
</dbReference>
<protein>
    <recommendedName>
        <fullName evidence="6">RNA polymerase sigma factor</fullName>
    </recommendedName>
</protein>
<dbReference type="InterPro" id="IPR013325">
    <property type="entry name" value="RNA_pol_sigma_r2"/>
</dbReference>
<dbReference type="Pfam" id="PF08281">
    <property type="entry name" value="Sigma70_r4_2"/>
    <property type="match status" value="1"/>
</dbReference>
<accession>A0A0M5IES2</accession>
<dbReference type="PANTHER" id="PTHR43133:SF45">
    <property type="entry name" value="RNA POLYMERASE ECF-TYPE SIGMA FACTOR"/>
    <property type="match status" value="1"/>
</dbReference>
<evidence type="ECO:0000256" key="3">
    <source>
        <dbReference type="ARBA" id="ARBA00023082"/>
    </source>
</evidence>
<dbReference type="InterPro" id="IPR007627">
    <property type="entry name" value="RNA_pol_sigma70_r2"/>
</dbReference>
<dbReference type="EMBL" id="KT336254">
    <property type="protein sequence ID" value="ALB75976.1"/>
    <property type="molecule type" value="Genomic_DNA"/>
</dbReference>
<comment type="similarity">
    <text evidence="1 6">Belongs to the sigma-70 factor family. ECF subfamily.</text>
</comment>
<keyword evidence="4 6" id="KW-0238">DNA-binding</keyword>
<dbReference type="InterPro" id="IPR039425">
    <property type="entry name" value="RNA_pol_sigma-70-like"/>
</dbReference>
<name>A0A0M5IES2_9BACT</name>
<sequence>MELYTDTYYIQRIQAGDTACFACLLDKYSRPVHSLILKVVRNREDAEELAQDVFMKVFKHLSSFKGECSFSTWIYRIAYNTAISETRKKRHEFLAIEESVINNVSEQEVAEALDRTDSSDQIQMLDAALAQLPPDERAIILLFYMKEKTIDEVATITGLTASNIKVKLYRIRKKLFFVLKGMEEQ</sequence>
<evidence type="ECO:0000313" key="9">
    <source>
        <dbReference type="EMBL" id="ALB75976.1"/>
    </source>
</evidence>
<evidence type="ECO:0000256" key="6">
    <source>
        <dbReference type="RuleBase" id="RU000716"/>
    </source>
</evidence>
<organism evidence="9">
    <name type="scientific">uncultured bacterium 22g15</name>
    <dbReference type="NCBI Taxonomy" id="1701356"/>
    <lineage>
        <taxon>Bacteria</taxon>
        <taxon>environmental samples</taxon>
    </lineage>
</organism>
<keyword evidence="3 6" id="KW-0731">Sigma factor</keyword>
<dbReference type="GO" id="GO:0003677">
    <property type="term" value="F:DNA binding"/>
    <property type="evidence" value="ECO:0007669"/>
    <property type="project" value="UniProtKB-KW"/>
</dbReference>
<dbReference type="GO" id="GO:0006352">
    <property type="term" value="P:DNA-templated transcription initiation"/>
    <property type="evidence" value="ECO:0007669"/>
    <property type="project" value="InterPro"/>
</dbReference>